<feature type="chain" id="PRO_5047245396" description="LysM domain-containing protein" evidence="2">
    <location>
        <begin position="20"/>
        <end position="255"/>
    </location>
</feature>
<name>A0ABP9W5G6_9DEIO</name>
<keyword evidence="1 2" id="KW-0732">Signal</keyword>
<feature type="signal peptide" evidence="2">
    <location>
        <begin position="1"/>
        <end position="19"/>
    </location>
</feature>
<dbReference type="RefSeq" id="WP_345461990.1">
    <property type="nucleotide sequence ID" value="NZ_BAABRP010000002.1"/>
</dbReference>
<dbReference type="EMBL" id="BAABRP010000002">
    <property type="protein sequence ID" value="GAA5512321.1"/>
    <property type="molecule type" value="Genomic_DNA"/>
</dbReference>
<dbReference type="InterPro" id="IPR016047">
    <property type="entry name" value="M23ase_b-sheet_dom"/>
</dbReference>
<dbReference type="SMART" id="SM00257">
    <property type="entry name" value="LysM"/>
    <property type="match status" value="2"/>
</dbReference>
<evidence type="ECO:0000256" key="1">
    <source>
        <dbReference type="ARBA" id="ARBA00022729"/>
    </source>
</evidence>
<feature type="domain" description="LysM" evidence="3">
    <location>
        <begin position="20"/>
        <end position="64"/>
    </location>
</feature>
<dbReference type="Proteomes" id="UP001401887">
    <property type="component" value="Unassembled WGS sequence"/>
</dbReference>
<keyword evidence="5" id="KW-1185">Reference proteome</keyword>
<dbReference type="InterPro" id="IPR050570">
    <property type="entry name" value="Cell_wall_metabolism_enzyme"/>
</dbReference>
<dbReference type="Pfam" id="PF01551">
    <property type="entry name" value="Peptidase_M23"/>
    <property type="match status" value="1"/>
</dbReference>
<evidence type="ECO:0000259" key="3">
    <source>
        <dbReference type="PROSITE" id="PS51782"/>
    </source>
</evidence>
<sequence>MRRQLLLALVLFSLPVAAAATVSSQPGDTLNRLAVRYGTTPQVLTGANPALPQGVLKTGTRVTLPPTPTRLWTVRPGDTLSAIARREGTTLAALVSANPGLDPQRPLQVGQKLTLPSRWAGAPRSSATPVVRPASIRVTPVMPVTGRVTTPFRDGHEGVDLAAPTGTPIRAAAPGVVTESRFDAQSGWGWTLVVDHGNGLQTRYSHNSANLVPVGSRVEAGQVIGRVGSTGNSTGPHLDYRVTVQGQPINPFSLY</sequence>
<dbReference type="InterPro" id="IPR018392">
    <property type="entry name" value="LysM"/>
</dbReference>
<proteinExistence type="predicted"/>
<dbReference type="CDD" id="cd00118">
    <property type="entry name" value="LysM"/>
    <property type="match status" value="2"/>
</dbReference>
<dbReference type="PANTHER" id="PTHR21666">
    <property type="entry name" value="PEPTIDASE-RELATED"/>
    <property type="match status" value="1"/>
</dbReference>
<protein>
    <recommendedName>
        <fullName evidence="3">LysM domain-containing protein</fullName>
    </recommendedName>
</protein>
<dbReference type="Gene3D" id="2.70.70.10">
    <property type="entry name" value="Glucose Permease (Domain IIA)"/>
    <property type="match status" value="1"/>
</dbReference>
<dbReference type="SUPFAM" id="SSF54106">
    <property type="entry name" value="LysM domain"/>
    <property type="match status" value="1"/>
</dbReference>
<dbReference type="InterPro" id="IPR036779">
    <property type="entry name" value="LysM_dom_sf"/>
</dbReference>
<accession>A0ABP9W5G6</accession>
<evidence type="ECO:0000313" key="5">
    <source>
        <dbReference type="Proteomes" id="UP001401887"/>
    </source>
</evidence>
<evidence type="ECO:0000256" key="2">
    <source>
        <dbReference type="SAM" id="SignalP"/>
    </source>
</evidence>
<organism evidence="4 5">
    <name type="scientific">Deinococcus carri</name>
    <dbReference type="NCBI Taxonomy" id="1211323"/>
    <lineage>
        <taxon>Bacteria</taxon>
        <taxon>Thermotogati</taxon>
        <taxon>Deinococcota</taxon>
        <taxon>Deinococci</taxon>
        <taxon>Deinococcales</taxon>
        <taxon>Deinococcaceae</taxon>
        <taxon>Deinococcus</taxon>
    </lineage>
</organism>
<reference evidence="4 5" key="1">
    <citation type="submission" date="2024-02" db="EMBL/GenBank/DDBJ databases">
        <title>Deinococcus carri NBRC 110142.</title>
        <authorList>
            <person name="Ichikawa N."/>
            <person name="Katano-Makiyama Y."/>
            <person name="Hidaka K."/>
        </authorList>
    </citation>
    <scope>NUCLEOTIDE SEQUENCE [LARGE SCALE GENOMIC DNA]</scope>
    <source>
        <strain evidence="4 5">NBRC 110142</strain>
    </source>
</reference>
<evidence type="ECO:0000313" key="4">
    <source>
        <dbReference type="EMBL" id="GAA5512321.1"/>
    </source>
</evidence>
<feature type="domain" description="LysM" evidence="3">
    <location>
        <begin position="70"/>
        <end position="115"/>
    </location>
</feature>
<dbReference type="InterPro" id="IPR011055">
    <property type="entry name" value="Dup_hybrid_motif"/>
</dbReference>
<dbReference type="PANTHER" id="PTHR21666:SF289">
    <property type="entry name" value="L-ALA--D-GLU ENDOPEPTIDASE"/>
    <property type="match status" value="1"/>
</dbReference>
<dbReference type="PROSITE" id="PS51782">
    <property type="entry name" value="LYSM"/>
    <property type="match status" value="2"/>
</dbReference>
<dbReference type="Pfam" id="PF01476">
    <property type="entry name" value="LysM"/>
    <property type="match status" value="2"/>
</dbReference>
<gene>
    <name evidence="4" type="ORF">Dcar01_01035</name>
</gene>
<dbReference type="Gene3D" id="3.10.350.10">
    <property type="entry name" value="LysM domain"/>
    <property type="match status" value="2"/>
</dbReference>
<dbReference type="SUPFAM" id="SSF51261">
    <property type="entry name" value="Duplicated hybrid motif"/>
    <property type="match status" value="1"/>
</dbReference>
<comment type="caution">
    <text evidence="4">The sequence shown here is derived from an EMBL/GenBank/DDBJ whole genome shotgun (WGS) entry which is preliminary data.</text>
</comment>
<dbReference type="CDD" id="cd12797">
    <property type="entry name" value="M23_peptidase"/>
    <property type="match status" value="1"/>
</dbReference>